<protein>
    <recommendedName>
        <fullName evidence="1">PH domain-containing protein</fullName>
    </recommendedName>
</protein>
<dbReference type="Ensembl" id="ENSPSTT00000025874.1">
    <property type="protein sequence ID" value="ENSPSTP00000024588.1"/>
    <property type="gene ID" value="ENSPSTG00000018148.1"/>
</dbReference>
<evidence type="ECO:0000313" key="2">
    <source>
        <dbReference type="Ensembl" id="ENSPSTP00000024588.1"/>
    </source>
</evidence>
<accession>A0A8C9G679</accession>
<dbReference type="AlphaFoldDB" id="A0A8C9G679"/>
<dbReference type="InterPro" id="IPR011993">
    <property type="entry name" value="PH-like_dom_sf"/>
</dbReference>
<dbReference type="SUPFAM" id="SSF50729">
    <property type="entry name" value="PH domain-like"/>
    <property type="match status" value="1"/>
</dbReference>
<dbReference type="PANTHER" id="PTHR12092:SF1">
    <property type="entry name" value="PLECKSTRIN"/>
    <property type="match status" value="1"/>
</dbReference>
<feature type="domain" description="PH" evidence="1">
    <location>
        <begin position="40"/>
        <end position="83"/>
    </location>
</feature>
<dbReference type="InterPro" id="IPR037370">
    <property type="entry name" value="Pleckstrin"/>
</dbReference>
<reference evidence="2" key="2">
    <citation type="submission" date="2025-09" db="UniProtKB">
        <authorList>
            <consortium name="Ensembl"/>
        </authorList>
    </citation>
    <scope>IDENTIFICATION</scope>
</reference>
<dbReference type="PROSITE" id="PS51257">
    <property type="entry name" value="PROKAR_LIPOPROTEIN"/>
    <property type="match status" value="1"/>
</dbReference>
<dbReference type="GO" id="GO:0005886">
    <property type="term" value="C:plasma membrane"/>
    <property type="evidence" value="ECO:0007669"/>
    <property type="project" value="TreeGrafter"/>
</dbReference>
<evidence type="ECO:0000259" key="1">
    <source>
        <dbReference type="Pfam" id="PF00169"/>
    </source>
</evidence>
<keyword evidence="3" id="KW-1185">Reference proteome</keyword>
<evidence type="ECO:0000313" key="3">
    <source>
        <dbReference type="Proteomes" id="UP000694428"/>
    </source>
</evidence>
<proteinExistence type="predicted"/>
<dbReference type="Gene3D" id="2.30.29.30">
    <property type="entry name" value="Pleckstrin-homology domain (PH domain)/Phosphotyrosine-binding domain (PTB)"/>
    <property type="match status" value="1"/>
</dbReference>
<reference evidence="2" key="1">
    <citation type="submission" date="2025-08" db="UniProtKB">
        <authorList>
            <consortium name="Ensembl"/>
        </authorList>
    </citation>
    <scope>IDENTIFICATION</scope>
</reference>
<dbReference type="Pfam" id="PF00169">
    <property type="entry name" value="PH"/>
    <property type="match status" value="1"/>
</dbReference>
<name>A0A8C9G679_PAVCR</name>
<sequence>MCRNANAANGVSLSCLKIKTSHFAQCDGVCLASICSFNTVHMFNTWKPMWVVLLEDGIEFYKRKSDNSPKGMIPLKGSTINSPCQDFA</sequence>
<dbReference type="InterPro" id="IPR001849">
    <property type="entry name" value="PH_domain"/>
</dbReference>
<dbReference type="GO" id="GO:0030036">
    <property type="term" value="P:actin cytoskeleton organization"/>
    <property type="evidence" value="ECO:0007669"/>
    <property type="project" value="TreeGrafter"/>
</dbReference>
<organism evidence="2 3">
    <name type="scientific">Pavo cristatus</name>
    <name type="common">Indian peafowl</name>
    <name type="synonym">Blue peafowl</name>
    <dbReference type="NCBI Taxonomy" id="9049"/>
    <lineage>
        <taxon>Eukaryota</taxon>
        <taxon>Metazoa</taxon>
        <taxon>Chordata</taxon>
        <taxon>Craniata</taxon>
        <taxon>Vertebrata</taxon>
        <taxon>Euteleostomi</taxon>
        <taxon>Archelosauria</taxon>
        <taxon>Archosauria</taxon>
        <taxon>Dinosauria</taxon>
        <taxon>Saurischia</taxon>
        <taxon>Theropoda</taxon>
        <taxon>Coelurosauria</taxon>
        <taxon>Aves</taxon>
        <taxon>Neognathae</taxon>
        <taxon>Galloanserae</taxon>
        <taxon>Galliformes</taxon>
        <taxon>Phasianidae</taxon>
        <taxon>Phasianinae</taxon>
        <taxon>Pavo</taxon>
    </lineage>
</organism>
<dbReference type="Proteomes" id="UP000694428">
    <property type="component" value="Unplaced"/>
</dbReference>
<dbReference type="PANTHER" id="PTHR12092">
    <property type="entry name" value="PLECKSTRIN"/>
    <property type="match status" value="1"/>
</dbReference>